<gene>
    <name evidence="2" type="ORF">BPAG_LOCUS12313</name>
</gene>
<name>A0A0N4TU92_BRUPA</name>
<reference evidence="4" key="1">
    <citation type="submission" date="2017-02" db="UniProtKB">
        <authorList>
            <consortium name="WormBaseParasite"/>
        </authorList>
    </citation>
    <scope>IDENTIFICATION</scope>
</reference>
<dbReference type="Proteomes" id="UP000278627">
    <property type="component" value="Unassembled WGS sequence"/>
</dbReference>
<sequence>MILIYLAIICNIRRRFISVNNETRKTFTIKTEHNRSTLGSAKYERSMLIQAALTSGGLTIGILIISLLSTVVIKVFGQDGLIVMNIFNLFYIIFYRCTLPTAFFLTNQHARNYICLHLRTDVVKPILILPKQVTR</sequence>
<protein>
    <submittedName>
        <fullName evidence="4">G_PROTEIN_RECEP_F1_2 domain-containing protein</fullName>
    </submittedName>
</protein>
<accession>A0A0N4TU92</accession>
<feature type="transmembrane region" description="Helical" evidence="1">
    <location>
        <begin position="82"/>
        <end position="105"/>
    </location>
</feature>
<dbReference type="AlphaFoldDB" id="A0A0N4TU92"/>
<keyword evidence="1" id="KW-0812">Transmembrane</keyword>
<evidence type="ECO:0000313" key="2">
    <source>
        <dbReference type="EMBL" id="VDN93499.1"/>
    </source>
</evidence>
<dbReference type="EMBL" id="UZAD01013282">
    <property type="protein sequence ID" value="VDN93499.1"/>
    <property type="molecule type" value="Genomic_DNA"/>
</dbReference>
<keyword evidence="1" id="KW-0472">Membrane</keyword>
<evidence type="ECO:0000256" key="1">
    <source>
        <dbReference type="SAM" id="Phobius"/>
    </source>
</evidence>
<evidence type="ECO:0000313" key="3">
    <source>
        <dbReference type="Proteomes" id="UP000278627"/>
    </source>
</evidence>
<keyword evidence="1" id="KW-1133">Transmembrane helix</keyword>
<evidence type="ECO:0000313" key="4">
    <source>
        <dbReference type="WBParaSite" id="BPAG_0001235101-mRNA-1"/>
    </source>
</evidence>
<dbReference type="WBParaSite" id="BPAG_0001235101-mRNA-1">
    <property type="protein sequence ID" value="BPAG_0001235101-mRNA-1"/>
    <property type="gene ID" value="BPAG_0001235101"/>
</dbReference>
<keyword evidence="3" id="KW-1185">Reference proteome</keyword>
<organism evidence="4">
    <name type="scientific">Brugia pahangi</name>
    <name type="common">Filarial nematode worm</name>
    <dbReference type="NCBI Taxonomy" id="6280"/>
    <lineage>
        <taxon>Eukaryota</taxon>
        <taxon>Metazoa</taxon>
        <taxon>Ecdysozoa</taxon>
        <taxon>Nematoda</taxon>
        <taxon>Chromadorea</taxon>
        <taxon>Rhabditida</taxon>
        <taxon>Spirurina</taxon>
        <taxon>Spiruromorpha</taxon>
        <taxon>Filarioidea</taxon>
        <taxon>Onchocercidae</taxon>
        <taxon>Brugia</taxon>
    </lineage>
</organism>
<feature type="transmembrane region" description="Helical" evidence="1">
    <location>
        <begin position="51"/>
        <end position="76"/>
    </location>
</feature>
<proteinExistence type="predicted"/>
<reference evidence="2 3" key="2">
    <citation type="submission" date="2018-11" db="EMBL/GenBank/DDBJ databases">
        <authorList>
            <consortium name="Pathogen Informatics"/>
        </authorList>
    </citation>
    <scope>NUCLEOTIDE SEQUENCE [LARGE SCALE GENOMIC DNA]</scope>
</reference>